<accession>A0A914VHP2</accession>
<feature type="region of interest" description="Disordered" evidence="1">
    <location>
        <begin position="1"/>
        <end position="28"/>
    </location>
</feature>
<evidence type="ECO:0000313" key="2">
    <source>
        <dbReference type="Proteomes" id="UP000887566"/>
    </source>
</evidence>
<feature type="region of interest" description="Disordered" evidence="1">
    <location>
        <begin position="161"/>
        <end position="191"/>
    </location>
</feature>
<sequence>MLRQNSSHRRRMPSTPPDDPYADLRPHHPTNAPTIPALCWDQKAAMFLEQIGDFRGADELLASRPPPDFAGTQRPVDTSRFAPFGAMPAYAAADRVWEESRHHDPSSNASPDELLAGLIESLCATTNTTNSEQYLLSLLKDNRLAATEQSLIRLLIEEREKQRRREEEQKPLMMAFSEKMEKQPQQTTIVD</sequence>
<name>A0A914VHP2_9BILA</name>
<evidence type="ECO:0000256" key="1">
    <source>
        <dbReference type="SAM" id="MobiDB-lite"/>
    </source>
</evidence>
<protein>
    <submittedName>
        <fullName evidence="3">Uncharacterized protein</fullName>
    </submittedName>
</protein>
<feature type="compositionally biased region" description="Basic and acidic residues" evidence="1">
    <location>
        <begin position="161"/>
        <end position="170"/>
    </location>
</feature>
<dbReference type="Proteomes" id="UP000887566">
    <property type="component" value="Unplaced"/>
</dbReference>
<organism evidence="2 3">
    <name type="scientific">Plectus sambesii</name>
    <dbReference type="NCBI Taxonomy" id="2011161"/>
    <lineage>
        <taxon>Eukaryota</taxon>
        <taxon>Metazoa</taxon>
        <taxon>Ecdysozoa</taxon>
        <taxon>Nematoda</taxon>
        <taxon>Chromadorea</taxon>
        <taxon>Plectida</taxon>
        <taxon>Plectina</taxon>
        <taxon>Plectoidea</taxon>
        <taxon>Plectidae</taxon>
        <taxon>Plectus</taxon>
    </lineage>
</organism>
<proteinExistence type="predicted"/>
<evidence type="ECO:0000313" key="3">
    <source>
        <dbReference type="WBParaSite" id="PSAMB.scaffold19825size782.g37966.t1"/>
    </source>
</evidence>
<keyword evidence="2" id="KW-1185">Reference proteome</keyword>
<dbReference type="WBParaSite" id="PSAMB.scaffold19825size782.g37966.t1">
    <property type="protein sequence ID" value="PSAMB.scaffold19825size782.g37966.t1"/>
    <property type="gene ID" value="PSAMB.scaffold19825size782.g37966"/>
</dbReference>
<feature type="compositionally biased region" description="Basic residues" evidence="1">
    <location>
        <begin position="1"/>
        <end position="12"/>
    </location>
</feature>
<dbReference type="AlphaFoldDB" id="A0A914VHP2"/>
<reference evidence="3" key="1">
    <citation type="submission" date="2022-11" db="UniProtKB">
        <authorList>
            <consortium name="WormBaseParasite"/>
        </authorList>
    </citation>
    <scope>IDENTIFICATION</scope>
</reference>